<accession>A0A0R3LET8</accession>
<evidence type="ECO:0000313" key="1">
    <source>
        <dbReference type="EMBL" id="KRR06348.1"/>
    </source>
</evidence>
<protein>
    <submittedName>
        <fullName evidence="1">Uncharacterized protein</fullName>
    </submittedName>
</protein>
<gene>
    <name evidence="1" type="ORF">CQ12_33375</name>
</gene>
<dbReference type="AlphaFoldDB" id="A0A0R3LET8"/>
<proteinExistence type="predicted"/>
<reference evidence="1 2" key="1">
    <citation type="submission" date="2014-03" db="EMBL/GenBank/DDBJ databases">
        <title>Bradyrhizobium valentinum sp. nov., isolated from effective nodules of Lupinus mariae-josephae, a lupine endemic of basic-lime soils in Eastern Spain.</title>
        <authorList>
            <person name="Duran D."/>
            <person name="Rey L."/>
            <person name="Navarro A."/>
            <person name="Busquets A."/>
            <person name="Imperial J."/>
            <person name="Ruiz-Argueso T."/>
        </authorList>
    </citation>
    <scope>NUCLEOTIDE SEQUENCE [LARGE SCALE GENOMIC DNA]</scope>
    <source>
        <strain evidence="1 2">PAC68</strain>
    </source>
</reference>
<dbReference type="Proteomes" id="UP000050863">
    <property type="component" value="Unassembled WGS sequence"/>
</dbReference>
<dbReference type="EMBL" id="LLXZ01000115">
    <property type="protein sequence ID" value="KRR06348.1"/>
    <property type="molecule type" value="Genomic_DNA"/>
</dbReference>
<evidence type="ECO:0000313" key="2">
    <source>
        <dbReference type="Proteomes" id="UP000050863"/>
    </source>
</evidence>
<dbReference type="RefSeq" id="WP_057836786.1">
    <property type="nucleotide sequence ID" value="NZ_LLXZ01000115.1"/>
</dbReference>
<keyword evidence="2" id="KW-1185">Reference proteome</keyword>
<comment type="caution">
    <text evidence="1">The sequence shown here is derived from an EMBL/GenBank/DDBJ whole genome shotgun (WGS) entry which is preliminary data.</text>
</comment>
<dbReference type="OrthoDB" id="9796594at2"/>
<dbReference type="STRING" id="280332.CQ12_33375"/>
<organism evidence="1 2">
    <name type="scientific">Bradyrhizobium jicamae</name>
    <dbReference type="NCBI Taxonomy" id="280332"/>
    <lineage>
        <taxon>Bacteria</taxon>
        <taxon>Pseudomonadati</taxon>
        <taxon>Pseudomonadota</taxon>
        <taxon>Alphaproteobacteria</taxon>
        <taxon>Hyphomicrobiales</taxon>
        <taxon>Nitrobacteraceae</taxon>
        <taxon>Bradyrhizobium</taxon>
    </lineage>
</organism>
<sequence>MTENKIIAVNGKRYSVTLRRFDHYTEPGGPSYHGNYVTIEGNGLALNARKYDDESELSIQSGIQESNSDAIEIVRDIGYSEPISFYC</sequence>
<name>A0A0R3LET8_9BRAD</name>